<name>A0A1I6SPZ1_9ACTN</name>
<evidence type="ECO:0000259" key="3">
    <source>
        <dbReference type="Pfam" id="PF18183"/>
    </source>
</evidence>
<feature type="transmembrane region" description="Helical" evidence="2">
    <location>
        <begin position="97"/>
        <end position="115"/>
    </location>
</feature>
<keyword evidence="2" id="KW-0472">Membrane</keyword>
<dbReference type="InterPro" id="IPR040688">
    <property type="entry name" value="SLATT_2"/>
</dbReference>
<dbReference type="Proteomes" id="UP000198873">
    <property type="component" value="Unassembled WGS sequence"/>
</dbReference>
<evidence type="ECO:0000256" key="2">
    <source>
        <dbReference type="SAM" id="Phobius"/>
    </source>
</evidence>
<dbReference type="AlphaFoldDB" id="A0A1I6SPZ1"/>
<evidence type="ECO:0000313" key="5">
    <source>
        <dbReference type="Proteomes" id="UP000198873"/>
    </source>
</evidence>
<dbReference type="NCBIfam" id="NF033633">
    <property type="entry name" value="SLATT_2"/>
    <property type="match status" value="1"/>
</dbReference>
<sequence>MSHPEDTGTTGAGRRRADLAGRPAPSADWHEPARRLAELYELAEREALATVDWYLGSRQRKRRAARALRGGMLTGLTAGAALPLLEFTGAGEALAGWGYLALLGAALCAVGDRCFGVSSGWMRDMAAAQAVRRRLETLRYDWAAESVREVLGPAEGTESEAAERCLWVLRRFSEDLAELVRRETADWMLEFRCAPGPLLAQLAPAGAGAAGAGRAERCAAYEQARGGPHAYLPRQRPPEGPCP</sequence>
<protein>
    <recommendedName>
        <fullName evidence="3">SMODS and SLOG-associating 2TM effector domain-containing protein</fullName>
    </recommendedName>
</protein>
<evidence type="ECO:0000313" key="4">
    <source>
        <dbReference type="EMBL" id="SFS78966.1"/>
    </source>
</evidence>
<gene>
    <name evidence="4" type="ORF">SAMN05444716_10470</name>
</gene>
<dbReference type="RefSeq" id="WP_019431964.1">
    <property type="nucleotide sequence ID" value="NZ_FPAB01000004.1"/>
</dbReference>
<reference evidence="5" key="1">
    <citation type="submission" date="2016-10" db="EMBL/GenBank/DDBJ databases">
        <authorList>
            <person name="Varghese N."/>
            <person name="Submissions S."/>
        </authorList>
    </citation>
    <scope>NUCLEOTIDE SEQUENCE [LARGE SCALE GENOMIC DNA]</scope>
    <source>
        <strain evidence="5">CGMCC 4.7047</strain>
    </source>
</reference>
<keyword evidence="2" id="KW-0812">Transmembrane</keyword>
<accession>A0A1I6SPZ1</accession>
<dbReference type="STRING" id="1176198.SAMN05444716_10470"/>
<feature type="transmembrane region" description="Helical" evidence="2">
    <location>
        <begin position="67"/>
        <end position="85"/>
    </location>
</feature>
<keyword evidence="2" id="KW-1133">Transmembrane helix</keyword>
<dbReference type="Pfam" id="PF18183">
    <property type="entry name" value="SLATT_2"/>
    <property type="match status" value="1"/>
</dbReference>
<evidence type="ECO:0000256" key="1">
    <source>
        <dbReference type="SAM" id="MobiDB-lite"/>
    </source>
</evidence>
<organism evidence="4 5">
    <name type="scientific">Streptomyces harbinensis</name>
    <dbReference type="NCBI Taxonomy" id="1176198"/>
    <lineage>
        <taxon>Bacteria</taxon>
        <taxon>Bacillati</taxon>
        <taxon>Actinomycetota</taxon>
        <taxon>Actinomycetes</taxon>
        <taxon>Kitasatosporales</taxon>
        <taxon>Streptomycetaceae</taxon>
        <taxon>Streptomyces</taxon>
    </lineage>
</organism>
<feature type="region of interest" description="Disordered" evidence="1">
    <location>
        <begin position="1"/>
        <end position="29"/>
    </location>
</feature>
<proteinExistence type="predicted"/>
<keyword evidence="5" id="KW-1185">Reference proteome</keyword>
<feature type="domain" description="SMODS and SLOG-associating 2TM effector" evidence="3">
    <location>
        <begin position="18"/>
        <end position="204"/>
    </location>
</feature>
<dbReference type="EMBL" id="FPAB01000004">
    <property type="protein sequence ID" value="SFS78966.1"/>
    <property type="molecule type" value="Genomic_DNA"/>
</dbReference>